<comment type="caution">
    <text evidence="7">The sequence shown here is derived from an EMBL/GenBank/DDBJ whole genome shotgun (WGS) entry which is preliminary data.</text>
</comment>
<feature type="domain" description="SLH" evidence="5">
    <location>
        <begin position="85"/>
        <end position="148"/>
    </location>
</feature>
<name>A0A4Z0GZ39_9BACI</name>
<keyword evidence="1 4" id="KW-0732">Signal</keyword>
<feature type="signal peptide" evidence="4">
    <location>
        <begin position="1"/>
        <end position="28"/>
    </location>
</feature>
<evidence type="ECO:0000313" key="7">
    <source>
        <dbReference type="EMBL" id="TGB01705.1"/>
    </source>
</evidence>
<accession>A0A4Z0GZ39</accession>
<dbReference type="SMART" id="SM00287">
    <property type="entry name" value="SH3b"/>
    <property type="match status" value="1"/>
</dbReference>
<dbReference type="Pfam" id="PF01520">
    <property type="entry name" value="Amidase_3"/>
    <property type="match status" value="1"/>
</dbReference>
<dbReference type="Pfam" id="PF00395">
    <property type="entry name" value="SLH"/>
    <property type="match status" value="3"/>
</dbReference>
<dbReference type="SMART" id="SM00646">
    <property type="entry name" value="Ami_3"/>
    <property type="match status" value="1"/>
</dbReference>
<evidence type="ECO:0000256" key="4">
    <source>
        <dbReference type="SAM" id="SignalP"/>
    </source>
</evidence>
<feature type="domain" description="SLH" evidence="5">
    <location>
        <begin position="25"/>
        <end position="84"/>
    </location>
</feature>
<evidence type="ECO:0000313" key="8">
    <source>
        <dbReference type="Proteomes" id="UP000297982"/>
    </source>
</evidence>
<dbReference type="Pfam" id="PF08239">
    <property type="entry name" value="SH3_3"/>
    <property type="match status" value="1"/>
</dbReference>
<proteinExistence type="predicted"/>
<dbReference type="PANTHER" id="PTHR30404:SF0">
    <property type="entry name" value="N-ACETYLMURAMOYL-L-ALANINE AMIDASE AMIC"/>
    <property type="match status" value="1"/>
</dbReference>
<keyword evidence="2" id="KW-0378">Hydrolase</keyword>
<evidence type="ECO:0000259" key="5">
    <source>
        <dbReference type="PROSITE" id="PS51272"/>
    </source>
</evidence>
<dbReference type="Gene3D" id="2.30.30.40">
    <property type="entry name" value="SH3 Domains"/>
    <property type="match status" value="1"/>
</dbReference>
<dbReference type="GO" id="GO:0030288">
    <property type="term" value="C:outer membrane-bounded periplasmic space"/>
    <property type="evidence" value="ECO:0007669"/>
    <property type="project" value="TreeGrafter"/>
</dbReference>
<protein>
    <submittedName>
        <fullName evidence="7">N-acetylmuramoyl-L-alanine amidase</fullName>
    </submittedName>
</protein>
<dbReference type="PROSITE" id="PS51781">
    <property type="entry name" value="SH3B"/>
    <property type="match status" value="1"/>
</dbReference>
<feature type="domain" description="SH3b" evidence="6">
    <location>
        <begin position="210"/>
        <end position="272"/>
    </location>
</feature>
<dbReference type="CDD" id="cd02696">
    <property type="entry name" value="MurNAc-LAA"/>
    <property type="match status" value="1"/>
</dbReference>
<reference evidence="7 8" key="1">
    <citation type="journal article" date="2003" name="Int. J. Syst. Evol. Microbiol.">
        <title>Halobacillus salinus sp. nov., isolated from a salt lake on the coast of the East Sea in Korea.</title>
        <authorList>
            <person name="Yoon J.H."/>
            <person name="Kang K.H."/>
            <person name="Park Y.H."/>
        </authorList>
    </citation>
    <scope>NUCLEOTIDE SEQUENCE [LARGE SCALE GENOMIC DNA]</scope>
    <source>
        <strain evidence="7 8">HSL-3</strain>
    </source>
</reference>
<feature type="chain" id="PRO_5021459319" evidence="4">
    <location>
        <begin position="29"/>
        <end position="462"/>
    </location>
</feature>
<dbReference type="GO" id="GO:0008745">
    <property type="term" value="F:N-acetylmuramoyl-L-alanine amidase activity"/>
    <property type="evidence" value="ECO:0007669"/>
    <property type="project" value="InterPro"/>
</dbReference>
<evidence type="ECO:0000256" key="3">
    <source>
        <dbReference type="ARBA" id="ARBA00023316"/>
    </source>
</evidence>
<dbReference type="InterPro" id="IPR003646">
    <property type="entry name" value="SH3-like_bac-type"/>
</dbReference>
<dbReference type="EMBL" id="SRJC01000005">
    <property type="protein sequence ID" value="TGB01705.1"/>
    <property type="molecule type" value="Genomic_DNA"/>
</dbReference>
<dbReference type="AlphaFoldDB" id="A0A4Z0GZ39"/>
<sequence>MFKGKWRVLAVALVSFLALTVLPVSVSAASLSDVPDAYADEVEYLIDQGIVTGYTDNTFKPKNKVTRKEAATMIGKALDLNGTKRSTSFPDVSKSLYASGYIQSAYEKGVISGYPDNTYKPDNNMTRGEMAYLIVNAFSLNAESGINYSDVPNNTSLETVIDKLSTAGIAEGYGDGTYHPKEAISREHFAVLVARAMNPDFNVDSQSEVIAEKVVSTGVLNVRSGPSTDYNKVGKLYEGNVVKIYKYQGSWAKIAYNGSTAWVHTDYIMEKRDENAPQLIAIDAGHGDHDGGASDNGLVEKDVNLAVARETRDYLKQFGLNVIMTRSDDTFLELNERVDYAVDRNADTFVSIHANASGSEYAEGVETYYSSAALSDRAYKSKKLAQFIQDRLVAAMGSKDRGVKEAPFRVIHATPLPSSLVELGFLTNDSDASKLGSSYYRDKAGKAIALGIRDYYTWKQSQ</sequence>
<dbReference type="InterPro" id="IPR050695">
    <property type="entry name" value="N-acetylmuramoyl_amidase_3"/>
</dbReference>
<dbReference type="STRING" id="192814.GCA_900166575_03172"/>
<dbReference type="InterPro" id="IPR001119">
    <property type="entry name" value="SLH_dom"/>
</dbReference>
<keyword evidence="3" id="KW-0961">Cell wall biogenesis/degradation</keyword>
<feature type="domain" description="SLH" evidence="5">
    <location>
        <begin position="149"/>
        <end position="207"/>
    </location>
</feature>
<dbReference type="InterPro" id="IPR002508">
    <property type="entry name" value="MurNAc-LAA_cat"/>
</dbReference>
<evidence type="ECO:0000256" key="1">
    <source>
        <dbReference type="ARBA" id="ARBA00022729"/>
    </source>
</evidence>
<dbReference type="RefSeq" id="WP_135328390.1">
    <property type="nucleotide sequence ID" value="NZ_SRJC01000005.1"/>
</dbReference>
<gene>
    <name evidence="7" type="ORF">E4663_16250</name>
</gene>
<evidence type="ECO:0000259" key="6">
    <source>
        <dbReference type="PROSITE" id="PS51781"/>
    </source>
</evidence>
<dbReference type="GO" id="GO:0009253">
    <property type="term" value="P:peptidoglycan catabolic process"/>
    <property type="evidence" value="ECO:0007669"/>
    <property type="project" value="InterPro"/>
</dbReference>
<dbReference type="Proteomes" id="UP000297982">
    <property type="component" value="Unassembled WGS sequence"/>
</dbReference>
<dbReference type="PROSITE" id="PS51272">
    <property type="entry name" value="SLH"/>
    <property type="match status" value="3"/>
</dbReference>
<dbReference type="GO" id="GO:0071555">
    <property type="term" value="P:cell wall organization"/>
    <property type="evidence" value="ECO:0007669"/>
    <property type="project" value="UniProtKB-KW"/>
</dbReference>
<dbReference type="Gene3D" id="3.40.630.40">
    <property type="entry name" value="Zn-dependent exopeptidases"/>
    <property type="match status" value="1"/>
</dbReference>
<dbReference type="PANTHER" id="PTHR30404">
    <property type="entry name" value="N-ACETYLMURAMOYL-L-ALANINE AMIDASE"/>
    <property type="match status" value="1"/>
</dbReference>
<evidence type="ECO:0000256" key="2">
    <source>
        <dbReference type="ARBA" id="ARBA00022801"/>
    </source>
</evidence>
<dbReference type="SUPFAM" id="SSF53187">
    <property type="entry name" value="Zn-dependent exopeptidases"/>
    <property type="match status" value="1"/>
</dbReference>
<keyword evidence="8" id="KW-1185">Reference proteome</keyword>
<organism evidence="7 8">
    <name type="scientific">Halobacillus salinus</name>
    <dbReference type="NCBI Taxonomy" id="192814"/>
    <lineage>
        <taxon>Bacteria</taxon>
        <taxon>Bacillati</taxon>
        <taxon>Bacillota</taxon>
        <taxon>Bacilli</taxon>
        <taxon>Bacillales</taxon>
        <taxon>Bacillaceae</taxon>
        <taxon>Halobacillus</taxon>
    </lineage>
</organism>